<protein>
    <submittedName>
        <fullName evidence="1">Uncharacterized protein</fullName>
    </submittedName>
</protein>
<proteinExistence type="predicted"/>
<dbReference type="AlphaFoldDB" id="A0A2P2L2E8"/>
<name>A0A2P2L2E8_RHIMU</name>
<accession>A0A2P2L2E8</accession>
<dbReference type="EMBL" id="GGEC01031675">
    <property type="protein sequence ID" value="MBX12159.1"/>
    <property type="molecule type" value="Transcribed_RNA"/>
</dbReference>
<organism evidence="1">
    <name type="scientific">Rhizophora mucronata</name>
    <name type="common">Asiatic mangrove</name>
    <dbReference type="NCBI Taxonomy" id="61149"/>
    <lineage>
        <taxon>Eukaryota</taxon>
        <taxon>Viridiplantae</taxon>
        <taxon>Streptophyta</taxon>
        <taxon>Embryophyta</taxon>
        <taxon>Tracheophyta</taxon>
        <taxon>Spermatophyta</taxon>
        <taxon>Magnoliopsida</taxon>
        <taxon>eudicotyledons</taxon>
        <taxon>Gunneridae</taxon>
        <taxon>Pentapetalae</taxon>
        <taxon>rosids</taxon>
        <taxon>fabids</taxon>
        <taxon>Malpighiales</taxon>
        <taxon>Rhizophoraceae</taxon>
        <taxon>Rhizophora</taxon>
    </lineage>
</organism>
<reference evidence="1" key="1">
    <citation type="submission" date="2018-02" db="EMBL/GenBank/DDBJ databases">
        <title>Rhizophora mucronata_Transcriptome.</title>
        <authorList>
            <person name="Meera S.P."/>
            <person name="Sreeshan A."/>
            <person name="Augustine A."/>
        </authorList>
    </citation>
    <scope>NUCLEOTIDE SEQUENCE</scope>
    <source>
        <tissue evidence="1">Leaf</tissue>
    </source>
</reference>
<evidence type="ECO:0000313" key="1">
    <source>
        <dbReference type="EMBL" id="MBX12159.1"/>
    </source>
</evidence>
<sequence length="29" mass="3580">MFIAIQLSHRINPKFYREFDKFESSLSFQ</sequence>